<name>A0A6P1E4F5_9GAMM</name>
<organism evidence="1 2">
    <name type="scientific">Thiorhodococcus mannitoliphagus</name>
    <dbReference type="NCBI Taxonomy" id="329406"/>
    <lineage>
        <taxon>Bacteria</taxon>
        <taxon>Pseudomonadati</taxon>
        <taxon>Pseudomonadota</taxon>
        <taxon>Gammaproteobacteria</taxon>
        <taxon>Chromatiales</taxon>
        <taxon>Chromatiaceae</taxon>
        <taxon>Thiorhodococcus</taxon>
    </lineage>
</organism>
<dbReference type="AlphaFoldDB" id="A0A6P1E4F5"/>
<reference evidence="2" key="1">
    <citation type="journal article" date="2020" name="Microbiol. Resour. Announc.">
        <title>Draft Genome Sequences of Thiorhodococcus mannitoliphagus and Thiorhodococcus minor, Purple Sulfur Photosynthetic Bacteria in the Gammaproteobacterial Family Chromatiaceae.</title>
        <authorList>
            <person name="Aviles F.A."/>
            <person name="Meyer T.E."/>
            <person name="Kyndt J.A."/>
        </authorList>
    </citation>
    <scope>NUCLEOTIDE SEQUENCE [LARGE SCALE GENOMIC DNA]</scope>
    <source>
        <strain evidence="2">DSM 18266</strain>
    </source>
</reference>
<proteinExistence type="predicted"/>
<keyword evidence="2" id="KW-1185">Reference proteome</keyword>
<dbReference type="EMBL" id="JAAIJR010000136">
    <property type="protein sequence ID" value="NEX22904.1"/>
    <property type="molecule type" value="Genomic_DNA"/>
</dbReference>
<comment type="caution">
    <text evidence="1">The sequence shown here is derived from an EMBL/GenBank/DDBJ whole genome shotgun (WGS) entry which is preliminary data.</text>
</comment>
<gene>
    <name evidence="1" type="ORF">G3480_21805</name>
</gene>
<reference evidence="1 2" key="2">
    <citation type="submission" date="2020-02" db="EMBL/GenBank/DDBJ databases">
        <title>Genome sequences of Thiorhodococcus mannitoliphagus and Thiorhodococcus minor, purple sulfur photosynthetic bacteria in the gammaproteobacterial family, Chromatiaceae.</title>
        <authorList>
            <person name="Aviles F.A."/>
            <person name="Meyer T.E."/>
            <person name="Kyndt J.A."/>
        </authorList>
    </citation>
    <scope>NUCLEOTIDE SEQUENCE [LARGE SCALE GENOMIC DNA]</scope>
    <source>
        <strain evidence="1 2">DSM 18266</strain>
    </source>
</reference>
<evidence type="ECO:0000313" key="1">
    <source>
        <dbReference type="EMBL" id="NEX22904.1"/>
    </source>
</evidence>
<sequence>MDAEHPEEIFTLLLEETLAGVANALLQRKLGGIDLDPTTGLRGEEWLQACL</sequence>
<protein>
    <submittedName>
        <fullName evidence="1">Uncharacterized protein</fullName>
    </submittedName>
</protein>
<evidence type="ECO:0000313" key="2">
    <source>
        <dbReference type="Proteomes" id="UP000471640"/>
    </source>
</evidence>
<dbReference type="Proteomes" id="UP000471640">
    <property type="component" value="Unassembled WGS sequence"/>
</dbReference>
<accession>A0A6P1E4F5</accession>